<evidence type="ECO:0000313" key="5">
    <source>
        <dbReference type="Proteomes" id="UP000182762"/>
    </source>
</evidence>
<dbReference type="PIRSF" id="PIRSF020623">
    <property type="entry name" value="PaaX"/>
    <property type="match status" value="1"/>
</dbReference>
<dbReference type="GeneID" id="93712010"/>
<dbReference type="InterPro" id="IPR012906">
    <property type="entry name" value="PaaX-like_N"/>
</dbReference>
<evidence type="ECO:0000259" key="2">
    <source>
        <dbReference type="Pfam" id="PF08223"/>
    </source>
</evidence>
<evidence type="ECO:0000259" key="1">
    <source>
        <dbReference type="Pfam" id="PF07848"/>
    </source>
</evidence>
<dbReference type="PANTHER" id="PTHR30319">
    <property type="entry name" value="PHENYLACETIC ACID REGULATOR-RELATED TRANSCRIPTIONAL REPRESSOR"/>
    <property type="match status" value="1"/>
</dbReference>
<dbReference type="InterPro" id="IPR011965">
    <property type="entry name" value="PaaX_trns_reg"/>
</dbReference>
<dbReference type="InterPro" id="IPR013225">
    <property type="entry name" value="PaaX_C"/>
</dbReference>
<dbReference type="PANTHER" id="PTHR30319:SF1">
    <property type="entry name" value="TRANSCRIPTIONAL REPRESSOR PAAX"/>
    <property type="match status" value="1"/>
</dbReference>
<dbReference type="Pfam" id="PF08223">
    <property type="entry name" value="PaaX_C"/>
    <property type="match status" value="1"/>
</dbReference>
<dbReference type="InterPro" id="IPR036390">
    <property type="entry name" value="WH_DNA-bd_sf"/>
</dbReference>
<dbReference type="InterPro" id="IPR048846">
    <property type="entry name" value="PaaX-like_central"/>
</dbReference>
<dbReference type="EMBL" id="FOXX01000009">
    <property type="protein sequence ID" value="SFQ78207.1"/>
    <property type="molecule type" value="Genomic_DNA"/>
</dbReference>
<comment type="caution">
    <text evidence="4">The sequence shown here is derived from an EMBL/GenBank/DDBJ whole genome shotgun (WGS) entry which is preliminary data.</text>
</comment>
<dbReference type="Gene3D" id="1.20.58.1460">
    <property type="match status" value="1"/>
</dbReference>
<proteinExistence type="predicted"/>
<dbReference type="InterPro" id="IPR036388">
    <property type="entry name" value="WH-like_DNA-bd_sf"/>
</dbReference>
<protein>
    <submittedName>
        <fullName evidence="4">Transcriptional regulator, PaaX family</fullName>
    </submittedName>
</protein>
<dbReference type="Pfam" id="PF20803">
    <property type="entry name" value="PaaX_M"/>
    <property type="match status" value="1"/>
</dbReference>
<dbReference type="Gene3D" id="3.30.70.2650">
    <property type="match status" value="1"/>
</dbReference>
<dbReference type="Gene3D" id="1.10.10.10">
    <property type="entry name" value="Winged helix-like DNA-binding domain superfamily/Winged helix DNA-binding domain"/>
    <property type="match status" value="1"/>
</dbReference>
<reference evidence="4 5" key="1">
    <citation type="submission" date="2016-10" db="EMBL/GenBank/DDBJ databases">
        <authorList>
            <person name="Varghese N."/>
            <person name="Submissions S."/>
        </authorList>
    </citation>
    <scope>NUCLEOTIDE SEQUENCE [LARGE SCALE GENOMIC DNA]</scope>
    <source>
        <strain evidence="4 5">DSM 13796</strain>
    </source>
</reference>
<keyword evidence="5" id="KW-1185">Reference proteome</keyword>
<dbReference type="NCBIfam" id="TIGR02277">
    <property type="entry name" value="PaaX_trns_reg"/>
    <property type="match status" value="1"/>
</dbReference>
<feature type="domain" description="Transcriptional repressor PaaX-like C-terminal" evidence="2">
    <location>
        <begin position="175"/>
        <end position="267"/>
    </location>
</feature>
<accession>A0A1I6BBQ6</accession>
<name>A0A1I6BBQ6_9BACI</name>
<dbReference type="Proteomes" id="UP000182762">
    <property type="component" value="Unassembled WGS sequence"/>
</dbReference>
<feature type="domain" description="Transcriptional repressor PaaX-like central Cas2-like" evidence="3">
    <location>
        <begin position="90"/>
        <end position="171"/>
    </location>
</feature>
<evidence type="ECO:0000259" key="3">
    <source>
        <dbReference type="Pfam" id="PF20803"/>
    </source>
</evidence>
<dbReference type="SUPFAM" id="SSF46785">
    <property type="entry name" value="Winged helix' DNA-binding domain"/>
    <property type="match status" value="1"/>
</dbReference>
<dbReference type="Pfam" id="PF07848">
    <property type="entry name" value="PaaX"/>
    <property type="match status" value="1"/>
</dbReference>
<feature type="domain" description="Transcriptional repressor PaaX-like N-terminal" evidence="1">
    <location>
        <begin position="5"/>
        <end position="72"/>
    </location>
</feature>
<evidence type="ECO:0000313" key="4">
    <source>
        <dbReference type="EMBL" id="SFQ78207.1"/>
    </source>
</evidence>
<gene>
    <name evidence="4" type="ORF">SAMN02745910_03407</name>
</gene>
<organism evidence="4 5">
    <name type="scientific">Priestia endophytica DSM 13796</name>
    <dbReference type="NCBI Taxonomy" id="1121089"/>
    <lineage>
        <taxon>Bacteria</taxon>
        <taxon>Bacillati</taxon>
        <taxon>Bacillota</taxon>
        <taxon>Bacilli</taxon>
        <taxon>Bacillales</taxon>
        <taxon>Bacillaceae</taxon>
        <taxon>Priestia</taxon>
    </lineage>
</organism>
<sequence>MSTNTQSMIFTIYGDYIRHYGNKIWIGSLIRLLKEFGHNEQAVRVTCSRMVKQGWLQSQREGNKSYYFLTPRGVNRIEEAARRIYKLNPHEWDGKWRILMYTIPEEKRQIRDEFRKELIWSGFGSFSNGCWLSPNNLEKEVELLIDKYKIEQYVDFFVSDYKGPHTNQSLVEKSWPLEEIEQKYEQFIDTYSKTYIIHQSVIQRGQMTDAECFVERTNLIHEYRKFLFVDPGLPKELLPARWIGNHAALLFSQYYKMLADPANQFFEDIFQKDNDLSHKSKSYDSTDHPLISEQIRNS</sequence>
<dbReference type="RefSeq" id="WP_061805755.1">
    <property type="nucleotide sequence ID" value="NZ_FOXX01000009.1"/>
</dbReference>